<proteinExistence type="predicted"/>
<organism evidence="1 2">
    <name type="scientific">Araneus ventricosus</name>
    <name type="common">Orbweaver spider</name>
    <name type="synonym">Epeira ventricosa</name>
    <dbReference type="NCBI Taxonomy" id="182803"/>
    <lineage>
        <taxon>Eukaryota</taxon>
        <taxon>Metazoa</taxon>
        <taxon>Ecdysozoa</taxon>
        <taxon>Arthropoda</taxon>
        <taxon>Chelicerata</taxon>
        <taxon>Arachnida</taxon>
        <taxon>Araneae</taxon>
        <taxon>Araneomorphae</taxon>
        <taxon>Entelegynae</taxon>
        <taxon>Araneoidea</taxon>
        <taxon>Araneidae</taxon>
        <taxon>Araneus</taxon>
    </lineage>
</organism>
<sequence>MSFFPSESLGVRASFFFLQKEERKSRLLPTVSVVLKDISDGKRSKRFQIGVIPQAKRDELRQPVRQGFGIVEVTPDWFEFSLLTVFRHYRVHL</sequence>
<keyword evidence="2" id="KW-1185">Reference proteome</keyword>
<evidence type="ECO:0000313" key="2">
    <source>
        <dbReference type="Proteomes" id="UP000499080"/>
    </source>
</evidence>
<dbReference type="AlphaFoldDB" id="A0A4Y2K1L2"/>
<name>A0A4Y2K1L2_ARAVE</name>
<dbReference type="EMBL" id="BGPR01004154">
    <property type="protein sequence ID" value="GBM96563.1"/>
    <property type="molecule type" value="Genomic_DNA"/>
</dbReference>
<reference evidence="1 2" key="1">
    <citation type="journal article" date="2019" name="Sci. Rep.">
        <title>Orb-weaving spider Araneus ventricosus genome elucidates the spidroin gene catalogue.</title>
        <authorList>
            <person name="Kono N."/>
            <person name="Nakamura H."/>
            <person name="Ohtoshi R."/>
            <person name="Moran D.A.P."/>
            <person name="Shinohara A."/>
            <person name="Yoshida Y."/>
            <person name="Fujiwara M."/>
            <person name="Mori M."/>
            <person name="Tomita M."/>
            <person name="Arakawa K."/>
        </authorList>
    </citation>
    <scope>NUCLEOTIDE SEQUENCE [LARGE SCALE GENOMIC DNA]</scope>
</reference>
<gene>
    <name evidence="1" type="ORF">AVEN_231640_1</name>
</gene>
<accession>A0A4Y2K1L2</accession>
<protein>
    <submittedName>
        <fullName evidence="1">Uncharacterized protein</fullName>
    </submittedName>
</protein>
<comment type="caution">
    <text evidence="1">The sequence shown here is derived from an EMBL/GenBank/DDBJ whole genome shotgun (WGS) entry which is preliminary data.</text>
</comment>
<dbReference type="Proteomes" id="UP000499080">
    <property type="component" value="Unassembled WGS sequence"/>
</dbReference>
<evidence type="ECO:0000313" key="1">
    <source>
        <dbReference type="EMBL" id="GBM96563.1"/>
    </source>
</evidence>